<dbReference type="Proteomes" id="UP000193061">
    <property type="component" value="Unassembled WGS sequence"/>
</dbReference>
<dbReference type="EMBL" id="FWFX01000002">
    <property type="protein sequence ID" value="SLN18563.1"/>
    <property type="molecule type" value="Genomic_DNA"/>
</dbReference>
<reference evidence="2 3" key="1">
    <citation type="submission" date="2017-03" db="EMBL/GenBank/DDBJ databases">
        <authorList>
            <person name="Afonso C.L."/>
            <person name="Miller P.J."/>
            <person name="Scott M.A."/>
            <person name="Spackman E."/>
            <person name="Goraichik I."/>
            <person name="Dimitrov K.M."/>
            <person name="Suarez D.L."/>
            <person name="Swayne D.E."/>
        </authorList>
    </citation>
    <scope>NUCLEOTIDE SEQUENCE [LARGE SCALE GENOMIC DNA]</scope>
    <source>
        <strain evidence="2 3">CECT 7450</strain>
    </source>
</reference>
<protein>
    <recommendedName>
        <fullName evidence="4">Lipoprotein</fullName>
    </recommendedName>
</protein>
<evidence type="ECO:0000256" key="1">
    <source>
        <dbReference type="SAM" id="SignalP"/>
    </source>
</evidence>
<dbReference type="PROSITE" id="PS51257">
    <property type="entry name" value="PROKAR_LIPOPROTEIN"/>
    <property type="match status" value="1"/>
</dbReference>
<keyword evidence="1" id="KW-0732">Signal</keyword>
<gene>
    <name evidence="2" type="ORF">ROA7450_00581</name>
</gene>
<evidence type="ECO:0008006" key="4">
    <source>
        <dbReference type="Google" id="ProtNLM"/>
    </source>
</evidence>
<feature type="chain" id="PRO_5012485304" description="Lipoprotein" evidence="1">
    <location>
        <begin position="27"/>
        <end position="171"/>
    </location>
</feature>
<feature type="signal peptide" evidence="1">
    <location>
        <begin position="1"/>
        <end position="26"/>
    </location>
</feature>
<evidence type="ECO:0000313" key="3">
    <source>
        <dbReference type="Proteomes" id="UP000193061"/>
    </source>
</evidence>
<proteinExistence type="predicted"/>
<dbReference type="OrthoDB" id="7951041at2"/>
<name>A0A1X6YE38_9RHOB</name>
<evidence type="ECO:0000313" key="2">
    <source>
        <dbReference type="EMBL" id="SLN18563.1"/>
    </source>
</evidence>
<dbReference type="AlphaFoldDB" id="A0A1X6YE38"/>
<accession>A0A1X6YE38</accession>
<sequence length="171" mass="18615">MCTARHFSIAGLMLFLAACNPSTSHSPSVSPSDALAEVNARENKFPSYPRANTTYLSFDHAHGFQVNYIGANGKAWLWYPGNRGGVDELWKTETIRGTRAVCFAHPSNSYNPVTKQHGGSYSCSPLVLSQKSNVASLAGDPFDLSSGSVPYVLSKCQAPEAFKFDRARFKC</sequence>
<organism evidence="2 3">
    <name type="scientific">Roseovarius albus</name>
    <dbReference type="NCBI Taxonomy" id="1247867"/>
    <lineage>
        <taxon>Bacteria</taxon>
        <taxon>Pseudomonadati</taxon>
        <taxon>Pseudomonadota</taxon>
        <taxon>Alphaproteobacteria</taxon>
        <taxon>Rhodobacterales</taxon>
        <taxon>Roseobacteraceae</taxon>
        <taxon>Roseovarius</taxon>
    </lineage>
</organism>
<keyword evidence="3" id="KW-1185">Reference proteome</keyword>